<feature type="region of interest" description="Disordered" evidence="2">
    <location>
        <begin position="488"/>
        <end position="578"/>
    </location>
</feature>
<dbReference type="InterPro" id="IPR027417">
    <property type="entry name" value="P-loop_NTPase"/>
</dbReference>
<feature type="coiled-coil region" evidence="1">
    <location>
        <begin position="440"/>
        <end position="488"/>
    </location>
</feature>
<feature type="compositionally biased region" description="Basic and acidic residues" evidence="2">
    <location>
        <begin position="150"/>
        <end position="174"/>
    </location>
</feature>
<evidence type="ECO:0000259" key="3">
    <source>
        <dbReference type="Pfam" id="PF00350"/>
    </source>
</evidence>
<feature type="domain" description="Dynamin N-terminal" evidence="3">
    <location>
        <begin position="291"/>
        <end position="398"/>
    </location>
</feature>
<dbReference type="PANTHER" id="PTHR36681">
    <property type="entry name" value="NUCLEAR GTPASE, GERMINAL CENTER-ASSOCIATED, TANDEM DUPLICATE 3"/>
    <property type="match status" value="1"/>
</dbReference>
<evidence type="ECO:0000256" key="2">
    <source>
        <dbReference type="SAM" id="MobiDB-lite"/>
    </source>
</evidence>
<dbReference type="Proteomes" id="UP001310594">
    <property type="component" value="Unassembled WGS sequence"/>
</dbReference>
<feature type="compositionally biased region" description="Basic and acidic residues" evidence="2">
    <location>
        <begin position="565"/>
        <end position="576"/>
    </location>
</feature>
<dbReference type="Pfam" id="PF00350">
    <property type="entry name" value="Dynamin_N"/>
    <property type="match status" value="1"/>
</dbReference>
<sequence length="851" mass="95297">MAAAMETSGLTMTWNPTELQRRAETFAPLAIEDLNTHLSKASRMVLAILRHNITEEIWQAEPQNAFVWVKGRDKVTVDEVRNASRLAVRPQDCQFSPPGYMKMSQLGKGPANRILVFVAVDLNPRPAASITPKRQPLQPVKRQLSTPLRHSQDEARLLKTDHERRNTPIRERLQAARQSTGTPKRYNGDVKREHADTQPPMGSVAAAQALLDGQLHGNADADDDYKPRTQDEPFPASQEQEDEKPQKRGAQIQALLKETSPERLEAAVTAGAKILDELRLPLLNLPGNNDAVSWLEQIGKQIMAATIKCVRHPSQDKNGNKITNPKREFEFWPLIKVVKILTKAEALSTGAVIVDLPGVHDSNAARAAVAESYMKQCTGLWIVAPINRAVDDKAAKSLLGNTFKRQLKYDGTYSAVTFICSKTDDISRTEVSESLGLEEYRELEERQDEIDRKKRALNKELKELKNKKDDHEDAIEQVENDMEAWEDLEGSVEEGKTVYAPSSKSLKKRKSDDEKPAASRKRRKISADSDDESQDVGGAAPAEESQRQPLTSEDISEKLAGLKQLKKEARRERTSIDSEITALKGKLKPIEAEEKEIDAKMSAICIRGRNEYSRDAIRQDFADGIRELDQENAEEEDPDAFDPTEDIRDYEQVARDLPVFCVSSRAYQKLEGRFKKDKDVPGFESKEQTEIPQLQVHCKKLTENGRQAGCRRFLNSLTQVLTSLGLWSSDDGSGKNNLNRKQRDMERDYLNKRLKELERALEKAVAETLEDVEQTLNDQIFDKFAPAIDAASESAGPTSAKWGAHKNDGGLYWGSYKATVKRNGVFSSAAAGARDFNGDLTEPLYMQLAST</sequence>
<feature type="compositionally biased region" description="Basic and acidic residues" evidence="2">
    <location>
        <begin position="186"/>
        <end position="196"/>
    </location>
</feature>
<proteinExistence type="predicted"/>
<protein>
    <recommendedName>
        <fullName evidence="3">Dynamin N-terminal domain-containing protein</fullName>
    </recommendedName>
</protein>
<feature type="region of interest" description="Disordered" evidence="2">
    <location>
        <begin position="127"/>
        <end position="201"/>
    </location>
</feature>
<dbReference type="PANTHER" id="PTHR36681:SF3">
    <property type="entry name" value="NUCLEAR GTPASE, GERMINAL CENTER-ASSOCIATED, TANDEM DUPLICATE 3"/>
    <property type="match status" value="1"/>
</dbReference>
<comment type="caution">
    <text evidence="4">The sequence shown here is derived from an EMBL/GenBank/DDBJ whole genome shotgun (WGS) entry which is preliminary data.</text>
</comment>
<evidence type="ECO:0000256" key="1">
    <source>
        <dbReference type="SAM" id="Coils"/>
    </source>
</evidence>
<accession>A0AAN7WCU1</accession>
<feature type="region of interest" description="Disordered" evidence="2">
    <location>
        <begin position="216"/>
        <end position="249"/>
    </location>
</feature>
<organism evidence="4 5">
    <name type="scientific">Elasticomyces elasticus</name>
    <dbReference type="NCBI Taxonomy" id="574655"/>
    <lineage>
        <taxon>Eukaryota</taxon>
        <taxon>Fungi</taxon>
        <taxon>Dikarya</taxon>
        <taxon>Ascomycota</taxon>
        <taxon>Pezizomycotina</taxon>
        <taxon>Dothideomycetes</taxon>
        <taxon>Dothideomycetidae</taxon>
        <taxon>Mycosphaerellales</taxon>
        <taxon>Teratosphaeriaceae</taxon>
        <taxon>Elasticomyces</taxon>
    </lineage>
</organism>
<name>A0AAN7WCU1_9PEZI</name>
<dbReference type="Gene3D" id="3.40.50.300">
    <property type="entry name" value="P-loop containing nucleotide triphosphate hydrolases"/>
    <property type="match status" value="1"/>
</dbReference>
<dbReference type="InterPro" id="IPR045063">
    <property type="entry name" value="Dynamin_N"/>
</dbReference>
<gene>
    <name evidence="4" type="ORF">LTR97_001643</name>
</gene>
<dbReference type="EMBL" id="JAVRQU010000002">
    <property type="protein sequence ID" value="KAK5706653.1"/>
    <property type="molecule type" value="Genomic_DNA"/>
</dbReference>
<keyword evidence="1" id="KW-0175">Coiled coil</keyword>
<dbReference type="AlphaFoldDB" id="A0AAN7WCU1"/>
<reference evidence="4" key="1">
    <citation type="submission" date="2023-08" db="EMBL/GenBank/DDBJ databases">
        <title>Black Yeasts Isolated from many extreme environments.</title>
        <authorList>
            <person name="Coleine C."/>
            <person name="Stajich J.E."/>
            <person name="Selbmann L."/>
        </authorList>
    </citation>
    <scope>NUCLEOTIDE SEQUENCE</scope>
    <source>
        <strain evidence="4">CCFEE 5810</strain>
    </source>
</reference>
<evidence type="ECO:0000313" key="4">
    <source>
        <dbReference type="EMBL" id="KAK5706653.1"/>
    </source>
</evidence>
<evidence type="ECO:0000313" key="5">
    <source>
        <dbReference type="Proteomes" id="UP001310594"/>
    </source>
</evidence>